<dbReference type="InterPro" id="IPR004680">
    <property type="entry name" value="Cit_transptr-like_dom"/>
</dbReference>
<reference evidence="8 9" key="1">
    <citation type="submission" date="2019-11" db="EMBL/GenBank/DDBJ databases">
        <authorList>
            <person name="Zheng R.K."/>
            <person name="Sun C.M."/>
        </authorList>
    </citation>
    <scope>NUCLEOTIDE SEQUENCE [LARGE SCALE GENOMIC DNA]</scope>
    <source>
        <strain evidence="8 9">SRB007</strain>
    </source>
</reference>
<gene>
    <name evidence="8" type="ORF">GM415_02630</name>
</gene>
<feature type="transmembrane region" description="Helical" evidence="6">
    <location>
        <begin position="101"/>
        <end position="127"/>
    </location>
</feature>
<feature type="transmembrane region" description="Helical" evidence="6">
    <location>
        <begin position="197"/>
        <end position="215"/>
    </location>
</feature>
<evidence type="ECO:0000256" key="3">
    <source>
        <dbReference type="ARBA" id="ARBA00022692"/>
    </source>
</evidence>
<evidence type="ECO:0000313" key="9">
    <source>
        <dbReference type="Proteomes" id="UP000428328"/>
    </source>
</evidence>
<evidence type="ECO:0000256" key="4">
    <source>
        <dbReference type="ARBA" id="ARBA00022989"/>
    </source>
</evidence>
<evidence type="ECO:0000256" key="6">
    <source>
        <dbReference type="SAM" id="Phobius"/>
    </source>
</evidence>
<evidence type="ECO:0000256" key="1">
    <source>
        <dbReference type="ARBA" id="ARBA00004141"/>
    </source>
</evidence>
<feature type="transmembrane region" description="Helical" evidence="6">
    <location>
        <begin position="350"/>
        <end position="369"/>
    </location>
</feature>
<name>A0A6I6J8B2_9BACT</name>
<dbReference type="GO" id="GO:0022857">
    <property type="term" value="F:transmembrane transporter activity"/>
    <property type="evidence" value="ECO:0007669"/>
    <property type="project" value="TreeGrafter"/>
</dbReference>
<proteinExistence type="predicted"/>
<feature type="transmembrane region" description="Helical" evidence="6">
    <location>
        <begin position="270"/>
        <end position="288"/>
    </location>
</feature>
<feature type="transmembrane region" description="Helical" evidence="6">
    <location>
        <begin position="147"/>
        <end position="171"/>
    </location>
</feature>
<dbReference type="EMBL" id="CP046400">
    <property type="protein sequence ID" value="QGY39066.1"/>
    <property type="molecule type" value="Genomic_DNA"/>
</dbReference>
<dbReference type="Proteomes" id="UP000428328">
    <property type="component" value="Chromosome"/>
</dbReference>
<keyword evidence="4 6" id="KW-1133">Transmembrane helix</keyword>
<evidence type="ECO:0000256" key="2">
    <source>
        <dbReference type="ARBA" id="ARBA00022448"/>
    </source>
</evidence>
<keyword evidence="2" id="KW-0813">Transport</keyword>
<dbReference type="GO" id="GO:0005886">
    <property type="term" value="C:plasma membrane"/>
    <property type="evidence" value="ECO:0007669"/>
    <property type="project" value="TreeGrafter"/>
</dbReference>
<dbReference type="PANTHER" id="PTHR10283">
    <property type="entry name" value="SOLUTE CARRIER FAMILY 13 MEMBER"/>
    <property type="match status" value="1"/>
</dbReference>
<feature type="transmembrane region" description="Helical" evidence="6">
    <location>
        <begin position="53"/>
        <end position="80"/>
    </location>
</feature>
<feature type="transmembrane region" description="Helical" evidence="6">
    <location>
        <begin position="308"/>
        <end position="338"/>
    </location>
</feature>
<keyword evidence="9" id="KW-1185">Reference proteome</keyword>
<sequence>MELNGDILGYLWQRLPLLLLFGGGYLVYQIMAVTRLTDAFVCWALRKSGGRPALLLLYVIGTAAALSSFIPNAITVLTMLPLLKRLDNTFRENGGRGMTTVLMCAAIYGAAIGGFGSMIGSPANAILFGALDLFEVAGREQITFFNWFLWSLPLAAMLVLVAWGVAAGLGLPASARGKAVHLECLTGGGGTTGRQRYAGTLFWVYMGFWILEAVAQEAIPGFALLAPWVCVAFTVLFLFFVFIRRAPTSPAGIGPLLRPIDLLSSLPRRGFIFLLGLAVLIGLAQWLGMDKRLAVLAHETLQSDMPGLALFFLLVLAVIFLTEVLSNTTVVAAFYPIAYYAAQGHGMDPLPLMVGISLASTCAFMTPVATPTSALAFGEMRGASLRIMLGLGVVLNLAAAVLITGWLAWILPRVY</sequence>
<protein>
    <submittedName>
        <fullName evidence="8">Sodium:sulfate symporter</fullName>
    </submittedName>
</protein>
<comment type="subcellular location">
    <subcellularLocation>
        <location evidence="1">Membrane</location>
        <topology evidence="1">Multi-pass membrane protein</topology>
    </subcellularLocation>
</comment>
<dbReference type="KEGG" id="psel:GM415_02630"/>
<dbReference type="PANTHER" id="PTHR10283:SF82">
    <property type="entry name" value="SOLUTE CARRIER FAMILY 13 MEMBER 2"/>
    <property type="match status" value="1"/>
</dbReference>
<keyword evidence="5 6" id="KW-0472">Membrane</keyword>
<keyword evidence="3 6" id="KW-0812">Transmembrane</keyword>
<dbReference type="RefSeq" id="WP_158946278.1">
    <property type="nucleotide sequence ID" value="NZ_CP046400.1"/>
</dbReference>
<dbReference type="Pfam" id="PF03600">
    <property type="entry name" value="CitMHS"/>
    <property type="match status" value="1"/>
</dbReference>
<accession>A0A6I6J8B2</accession>
<feature type="domain" description="Citrate transporter-like" evidence="7">
    <location>
        <begin position="15"/>
        <end position="219"/>
    </location>
</feature>
<feature type="transmembrane region" description="Helical" evidence="6">
    <location>
        <begin position="389"/>
        <end position="411"/>
    </location>
</feature>
<evidence type="ECO:0000313" key="8">
    <source>
        <dbReference type="EMBL" id="QGY39066.1"/>
    </source>
</evidence>
<feature type="transmembrane region" description="Helical" evidence="6">
    <location>
        <begin position="221"/>
        <end position="243"/>
    </location>
</feature>
<evidence type="ECO:0000256" key="5">
    <source>
        <dbReference type="ARBA" id="ARBA00023136"/>
    </source>
</evidence>
<dbReference type="AlphaFoldDB" id="A0A6I6J8B2"/>
<evidence type="ECO:0000259" key="7">
    <source>
        <dbReference type="Pfam" id="PF03600"/>
    </source>
</evidence>
<feature type="transmembrane region" description="Helical" evidence="6">
    <location>
        <begin position="12"/>
        <end position="33"/>
    </location>
</feature>
<organism evidence="8 9">
    <name type="scientific">Pseudodesulfovibrio cashew</name>
    <dbReference type="NCBI Taxonomy" id="2678688"/>
    <lineage>
        <taxon>Bacteria</taxon>
        <taxon>Pseudomonadati</taxon>
        <taxon>Thermodesulfobacteriota</taxon>
        <taxon>Desulfovibrionia</taxon>
        <taxon>Desulfovibrionales</taxon>
        <taxon>Desulfovibrionaceae</taxon>
    </lineage>
</organism>